<dbReference type="Proteomes" id="UP000005226">
    <property type="component" value="Chromosome 7"/>
</dbReference>
<evidence type="ECO:0000313" key="3">
    <source>
        <dbReference type="Proteomes" id="UP000005226"/>
    </source>
</evidence>
<keyword evidence="1" id="KW-0472">Membrane</keyword>
<organism evidence="2 3">
    <name type="scientific">Takifugu rubripes</name>
    <name type="common">Japanese pufferfish</name>
    <name type="synonym">Fugu rubripes</name>
    <dbReference type="NCBI Taxonomy" id="31033"/>
    <lineage>
        <taxon>Eukaryota</taxon>
        <taxon>Metazoa</taxon>
        <taxon>Chordata</taxon>
        <taxon>Craniata</taxon>
        <taxon>Vertebrata</taxon>
        <taxon>Euteleostomi</taxon>
        <taxon>Actinopterygii</taxon>
        <taxon>Neopterygii</taxon>
        <taxon>Teleostei</taxon>
        <taxon>Neoteleostei</taxon>
        <taxon>Acanthomorphata</taxon>
        <taxon>Eupercaria</taxon>
        <taxon>Tetraodontiformes</taxon>
        <taxon>Tetradontoidea</taxon>
        <taxon>Tetraodontidae</taxon>
        <taxon>Takifugu</taxon>
    </lineage>
</organism>
<dbReference type="Ensembl" id="ENSTRUT00000073753.1">
    <property type="protein sequence ID" value="ENSTRUP00000077606.1"/>
    <property type="gene ID" value="ENSTRUG00000030691.1"/>
</dbReference>
<reference evidence="2" key="2">
    <citation type="submission" date="2025-08" db="UniProtKB">
        <authorList>
            <consortium name="Ensembl"/>
        </authorList>
    </citation>
    <scope>IDENTIFICATION</scope>
</reference>
<proteinExistence type="predicted"/>
<dbReference type="AlphaFoldDB" id="A0A674NXE0"/>
<reference evidence="2" key="3">
    <citation type="submission" date="2025-09" db="UniProtKB">
        <authorList>
            <consortium name="Ensembl"/>
        </authorList>
    </citation>
    <scope>IDENTIFICATION</scope>
</reference>
<evidence type="ECO:0000256" key="1">
    <source>
        <dbReference type="SAM" id="Phobius"/>
    </source>
</evidence>
<reference evidence="2 3" key="1">
    <citation type="journal article" date="2011" name="Genome Biol. Evol.">
        <title>Integration of the genetic map and genome assembly of fugu facilitates insights into distinct features of genome evolution in teleosts and mammals.</title>
        <authorList>
            <person name="Kai W."/>
            <person name="Kikuchi K."/>
            <person name="Tohari S."/>
            <person name="Chew A.K."/>
            <person name="Tay A."/>
            <person name="Fujiwara A."/>
            <person name="Hosoya S."/>
            <person name="Suetake H."/>
            <person name="Naruse K."/>
            <person name="Brenner S."/>
            <person name="Suzuki Y."/>
            <person name="Venkatesh B."/>
        </authorList>
    </citation>
    <scope>NUCLEOTIDE SEQUENCE [LARGE SCALE GENOMIC DNA]</scope>
</reference>
<evidence type="ECO:0000313" key="2">
    <source>
        <dbReference type="Ensembl" id="ENSTRUP00000077606.1"/>
    </source>
</evidence>
<accession>A0A674NXE0</accession>
<keyword evidence="1" id="KW-0812">Transmembrane</keyword>
<feature type="transmembrane region" description="Helical" evidence="1">
    <location>
        <begin position="30"/>
        <end position="47"/>
    </location>
</feature>
<keyword evidence="1" id="KW-1133">Transmembrane helix</keyword>
<keyword evidence="3" id="KW-1185">Reference proteome</keyword>
<name>A0A674NXE0_TAKRU</name>
<protein>
    <submittedName>
        <fullName evidence="2">Uncharacterized protein</fullName>
    </submittedName>
</protein>
<dbReference type="InParanoid" id="A0A674NXE0"/>
<sequence>GDTSVFFFSLTHFHFHAHFVSETKYECVCMYIYVCVCVCVSAAISLPEHSWRSDRRRESMANLTVADCFKKKLHEISNIVNFATPHFTVCPPSR</sequence>